<accession>A0A9Q1ENW9</accession>
<proteinExistence type="predicted"/>
<dbReference type="Proteomes" id="UP001152622">
    <property type="component" value="Chromosome 14"/>
</dbReference>
<feature type="compositionally biased region" description="Basic and acidic residues" evidence="1">
    <location>
        <begin position="113"/>
        <end position="156"/>
    </location>
</feature>
<evidence type="ECO:0000256" key="1">
    <source>
        <dbReference type="SAM" id="MobiDB-lite"/>
    </source>
</evidence>
<feature type="region of interest" description="Disordered" evidence="1">
    <location>
        <begin position="113"/>
        <end position="195"/>
    </location>
</feature>
<comment type="caution">
    <text evidence="3">The sequence shown here is derived from an EMBL/GenBank/DDBJ whole genome shotgun (WGS) entry which is preliminary data.</text>
</comment>
<evidence type="ECO:0000313" key="3">
    <source>
        <dbReference type="EMBL" id="KAJ8342311.1"/>
    </source>
</evidence>
<keyword evidence="4" id="KW-1185">Reference proteome</keyword>
<reference evidence="3" key="1">
    <citation type="journal article" date="2023" name="Science">
        <title>Genome structures resolve the early diversification of teleost fishes.</title>
        <authorList>
            <person name="Parey E."/>
            <person name="Louis A."/>
            <person name="Montfort J."/>
            <person name="Bouchez O."/>
            <person name="Roques C."/>
            <person name="Iampietro C."/>
            <person name="Lluch J."/>
            <person name="Castinel A."/>
            <person name="Donnadieu C."/>
            <person name="Desvignes T."/>
            <person name="Floi Bucao C."/>
            <person name="Jouanno E."/>
            <person name="Wen M."/>
            <person name="Mejri S."/>
            <person name="Dirks R."/>
            <person name="Jansen H."/>
            <person name="Henkel C."/>
            <person name="Chen W.J."/>
            <person name="Zahm M."/>
            <person name="Cabau C."/>
            <person name="Klopp C."/>
            <person name="Thompson A.W."/>
            <person name="Robinson-Rechavi M."/>
            <person name="Braasch I."/>
            <person name="Lecointre G."/>
            <person name="Bobe J."/>
            <person name="Postlethwait J.H."/>
            <person name="Berthelot C."/>
            <person name="Roest Crollius H."/>
            <person name="Guiguen Y."/>
        </authorList>
    </citation>
    <scope>NUCLEOTIDE SEQUENCE</scope>
    <source>
        <strain evidence="3">WJC10195</strain>
    </source>
</reference>
<gene>
    <name evidence="3" type="ORF">SKAU_G00322390</name>
</gene>
<feature type="chain" id="PRO_5040127014" evidence="2">
    <location>
        <begin position="29"/>
        <end position="195"/>
    </location>
</feature>
<keyword evidence="2" id="KW-0732">Signal</keyword>
<dbReference type="EMBL" id="JAINUF010000014">
    <property type="protein sequence ID" value="KAJ8342311.1"/>
    <property type="molecule type" value="Genomic_DNA"/>
</dbReference>
<feature type="compositionally biased region" description="Polar residues" evidence="1">
    <location>
        <begin position="160"/>
        <end position="174"/>
    </location>
</feature>
<protein>
    <submittedName>
        <fullName evidence="3">Uncharacterized protein</fullName>
    </submittedName>
</protein>
<evidence type="ECO:0000313" key="4">
    <source>
        <dbReference type="Proteomes" id="UP001152622"/>
    </source>
</evidence>
<feature type="signal peptide" evidence="2">
    <location>
        <begin position="1"/>
        <end position="28"/>
    </location>
</feature>
<evidence type="ECO:0000256" key="2">
    <source>
        <dbReference type="SAM" id="SignalP"/>
    </source>
</evidence>
<dbReference type="AlphaFoldDB" id="A0A9Q1ENW9"/>
<name>A0A9Q1ENW9_SYNKA</name>
<organism evidence="3 4">
    <name type="scientific">Synaphobranchus kaupii</name>
    <name type="common">Kaup's arrowtooth eel</name>
    <dbReference type="NCBI Taxonomy" id="118154"/>
    <lineage>
        <taxon>Eukaryota</taxon>
        <taxon>Metazoa</taxon>
        <taxon>Chordata</taxon>
        <taxon>Craniata</taxon>
        <taxon>Vertebrata</taxon>
        <taxon>Euteleostomi</taxon>
        <taxon>Actinopterygii</taxon>
        <taxon>Neopterygii</taxon>
        <taxon>Teleostei</taxon>
        <taxon>Anguilliformes</taxon>
        <taxon>Synaphobranchidae</taxon>
        <taxon>Synaphobranchus</taxon>
    </lineage>
</organism>
<sequence>MPVPFNIIPSPKAFFYLISLMGPLVTVGGPGGGACVVQAADVGNRITELSKVMARLHSEMKQIHQNQTVRTAYPDAHGSSILGKYIMGAKNNFRDFDNIAVSESGPIPMQVEEKKTDGVNVEEKKTDGVKVEKKTDGVKVEEKKEEKCKAKEKVPEEDGTSPTNSSSSQDTGFGSQEGEGSIVAPVKSGKLKKFF</sequence>
<dbReference type="OrthoDB" id="25840at2759"/>